<dbReference type="EMBL" id="UINC01091546">
    <property type="protein sequence ID" value="SVC44398.1"/>
    <property type="molecule type" value="Genomic_DNA"/>
</dbReference>
<name>A0A382M714_9ZZZZ</name>
<accession>A0A382M714</accession>
<sequence>MDKGENMIHFCFGNGNSRKDLDLDEYKQHGTVVGCNAVYRDFTPDILVALDSPIGHEIYRCGYAHKNTSYLGYWTPIPTEVAETILDTETGPVSLSPSDLGFTNQVVYHGADGVFTFAKDVKGITYITGTVEGDKAKNIEPNIDEFAYATGTRAIHLSCELGATEVYIIGYDLYSTDDKVNNIYAGTRCYSKEDTPFKRPDNPEKDDLHHWIKQHKNTFDTFKDTKFYKVNPNPIGTSPIDVEIEEWKDCENLEYMTFAELNNKFLPF</sequence>
<proteinExistence type="predicted"/>
<gene>
    <name evidence="1" type="ORF">METZ01_LOCUS297252</name>
</gene>
<evidence type="ECO:0000313" key="1">
    <source>
        <dbReference type="EMBL" id="SVC44398.1"/>
    </source>
</evidence>
<dbReference type="Gene3D" id="3.90.1480.10">
    <property type="entry name" value="Alpha-2,3-sialyltransferase"/>
    <property type="match status" value="1"/>
</dbReference>
<reference evidence="1" key="1">
    <citation type="submission" date="2018-05" db="EMBL/GenBank/DDBJ databases">
        <authorList>
            <person name="Lanie J.A."/>
            <person name="Ng W.-L."/>
            <person name="Kazmierczak K.M."/>
            <person name="Andrzejewski T.M."/>
            <person name="Davidsen T.M."/>
            <person name="Wayne K.J."/>
            <person name="Tettelin H."/>
            <person name="Glass J.I."/>
            <person name="Rusch D."/>
            <person name="Podicherti R."/>
            <person name="Tsui H.-C.T."/>
            <person name="Winkler M.E."/>
        </authorList>
    </citation>
    <scope>NUCLEOTIDE SEQUENCE</scope>
</reference>
<dbReference type="AlphaFoldDB" id="A0A382M714"/>
<protein>
    <submittedName>
        <fullName evidence="1">Uncharacterized protein</fullName>
    </submittedName>
</protein>
<organism evidence="1">
    <name type="scientific">marine metagenome</name>
    <dbReference type="NCBI Taxonomy" id="408172"/>
    <lineage>
        <taxon>unclassified sequences</taxon>
        <taxon>metagenomes</taxon>
        <taxon>ecological metagenomes</taxon>
    </lineage>
</organism>